<name>A0A4S2GZU7_9PROT</name>
<dbReference type="OrthoDB" id="8115427at2"/>
<organism evidence="1 2">
    <name type="scientific">Marinicauda algicola</name>
    <dbReference type="NCBI Taxonomy" id="2029849"/>
    <lineage>
        <taxon>Bacteria</taxon>
        <taxon>Pseudomonadati</taxon>
        <taxon>Pseudomonadota</taxon>
        <taxon>Alphaproteobacteria</taxon>
        <taxon>Maricaulales</taxon>
        <taxon>Maricaulaceae</taxon>
        <taxon>Marinicauda</taxon>
    </lineage>
</organism>
<gene>
    <name evidence="1" type="ORF">E5163_06455</name>
</gene>
<evidence type="ECO:0000313" key="2">
    <source>
        <dbReference type="Proteomes" id="UP000308054"/>
    </source>
</evidence>
<accession>A0A4S2GZU7</accession>
<dbReference type="Proteomes" id="UP000308054">
    <property type="component" value="Unassembled WGS sequence"/>
</dbReference>
<protein>
    <submittedName>
        <fullName evidence="1">Uncharacterized protein</fullName>
    </submittedName>
</protein>
<evidence type="ECO:0000313" key="1">
    <source>
        <dbReference type="EMBL" id="TGY88775.1"/>
    </source>
</evidence>
<reference evidence="1 2" key="1">
    <citation type="journal article" date="2017" name="Int. J. Syst. Evol. Microbiol.">
        <title>Marinicauda algicola sp. nov., isolated from a marine red alga Rhodosorus marinus.</title>
        <authorList>
            <person name="Jeong S.E."/>
            <person name="Jeon S.H."/>
            <person name="Chun B.H."/>
            <person name="Kim D.W."/>
            <person name="Jeon C.O."/>
        </authorList>
    </citation>
    <scope>NUCLEOTIDE SEQUENCE [LARGE SCALE GENOMIC DNA]</scope>
    <source>
        <strain evidence="1 2">JCM 31718</strain>
    </source>
</reference>
<sequence>MKTAIRRDVASVSVCRRIAWIPGQRHAGEAKKAERREGKIKQSGTLSGRFGKKLLSAHWLGLSRTALHFCGHGAVYSRNALDLLALHRHYHLKSAVLSGFRPGRRP</sequence>
<dbReference type="RefSeq" id="WP_135995314.1">
    <property type="nucleotide sequence ID" value="NZ_CP071057.1"/>
</dbReference>
<keyword evidence="2" id="KW-1185">Reference proteome</keyword>
<dbReference type="AlphaFoldDB" id="A0A4S2GZU7"/>
<dbReference type="EMBL" id="SRXW01000002">
    <property type="protein sequence ID" value="TGY88775.1"/>
    <property type="molecule type" value="Genomic_DNA"/>
</dbReference>
<proteinExistence type="predicted"/>
<comment type="caution">
    <text evidence="1">The sequence shown here is derived from an EMBL/GenBank/DDBJ whole genome shotgun (WGS) entry which is preliminary data.</text>
</comment>